<dbReference type="SUPFAM" id="SSF110581">
    <property type="entry name" value="Indigoidine synthase A-like"/>
    <property type="match status" value="1"/>
</dbReference>
<reference evidence="9" key="2">
    <citation type="submission" date="2022-06" db="UniProtKB">
        <authorList>
            <consortium name="EnsemblMetazoa"/>
        </authorList>
    </citation>
    <scope>IDENTIFICATION</scope>
    <source>
        <strain evidence="9">p50T (Dazao)</strain>
    </source>
</reference>
<dbReference type="HAMAP" id="MF_01876">
    <property type="entry name" value="PsiMP_glycosidase"/>
    <property type="match status" value="1"/>
</dbReference>
<dbReference type="PANTHER" id="PTHR42909">
    <property type="entry name" value="ZGC:136858"/>
    <property type="match status" value="1"/>
</dbReference>
<dbReference type="Gene3D" id="3.40.1190.20">
    <property type="match status" value="1"/>
</dbReference>
<dbReference type="InterPro" id="IPR002173">
    <property type="entry name" value="Carboh/pur_kinase_PfkB_CS"/>
</dbReference>
<dbReference type="Pfam" id="PF04227">
    <property type="entry name" value="Indigoidine_A"/>
    <property type="match status" value="1"/>
</dbReference>
<dbReference type="Pfam" id="PF00294">
    <property type="entry name" value="PfkB"/>
    <property type="match status" value="1"/>
</dbReference>
<dbReference type="OrthoDB" id="198885at2759"/>
<dbReference type="GO" id="GO:0006796">
    <property type="term" value="P:phosphate-containing compound metabolic process"/>
    <property type="evidence" value="ECO:0007669"/>
    <property type="project" value="UniProtKB-ARBA"/>
</dbReference>
<dbReference type="GO" id="GO:0016301">
    <property type="term" value="F:kinase activity"/>
    <property type="evidence" value="ECO:0007669"/>
    <property type="project" value="UniProtKB-KW"/>
</dbReference>
<evidence type="ECO:0000256" key="4">
    <source>
        <dbReference type="ARBA" id="ARBA00022801"/>
    </source>
</evidence>
<dbReference type="GO" id="GO:0005737">
    <property type="term" value="C:cytoplasm"/>
    <property type="evidence" value="ECO:0007669"/>
    <property type="project" value="TreeGrafter"/>
</dbReference>
<keyword evidence="4" id="KW-0378">Hydrolase</keyword>
<evidence type="ECO:0000259" key="8">
    <source>
        <dbReference type="Pfam" id="PF00294"/>
    </source>
</evidence>
<dbReference type="GO" id="GO:0004730">
    <property type="term" value="F:pseudouridylate synthase activity"/>
    <property type="evidence" value="ECO:0007669"/>
    <property type="project" value="InterPro"/>
</dbReference>
<dbReference type="GO" id="GO:0046872">
    <property type="term" value="F:metal ion binding"/>
    <property type="evidence" value="ECO:0007669"/>
    <property type="project" value="UniProtKB-KW"/>
</dbReference>
<dbReference type="InterPro" id="IPR022830">
    <property type="entry name" value="Indigdn_synthA-like"/>
</dbReference>
<dbReference type="GeneID" id="101743270"/>
<dbReference type="RefSeq" id="XP_012547811.1">
    <property type="nucleotide sequence ID" value="XM_012692357.4"/>
</dbReference>
<dbReference type="InterPro" id="IPR011611">
    <property type="entry name" value="PfkB_dom"/>
</dbReference>
<protein>
    <recommendedName>
        <fullName evidence="8">Carbohydrate kinase PfkB domain-containing protein</fullName>
    </recommendedName>
</protein>
<keyword evidence="3" id="KW-0418">Kinase</keyword>
<sequence>MRIEVTKQPYGSNNIPFLNYSTENTVSIIQFLSKFGCGLLQTNLFKHRSEFKMAYRLNGIPKLVQRNLGFLRNYSESRHPFVYSKEVSRAKSENMPIVALESTIITHGMPYPQNLETALEVENIIRQRGAVPATVAILKGQLTVGLTEDQLRYLAQAKGVIKASRRDLAYIAAAKLDGATTVAGTIIASELADIPVFVTGGIGGVHREGESTLDISADLNELGRSKTLVVCSGIKSILDIGRTLEYLETQGVCVCSFGESNEFPAFYTVRSGHRAPYSVADAKHAARILHESHRFHLNSGVVIAVPVPRRDAMDEKVIEEAINSALTDAKRKGIRGKEVTPYILSNVSEATSGTSLETNIALIKNNARVGADIAVEFKKLKNADNVNDSNIGFRKGAENISNFTRTFHTSSNTRSGAENCGDDTPMLALDMKADGDVLVIGGANVDRTYRVSEDTIQLDGSTHACVMDQCGGGVGRNMAEALWRLRGGRTKLLTAIGDDADGKYLEEIAPGLILNGCVVKNGRTPTYAAVMDSRGECLLGLGDMALHNDITVDRVNNNMTLLERAPLVVLDGNVPQITMDHVLEQCQRLRKPVFFEPTDRRKATKILQNNENTVAFSSPNVAELRAMATFLEPNLRGSLTSDLEEIKLLSKIVAKRVQYLIVTAGSKGVFIVNKNITTKEPLISHFPVDYIQNVENVSGAGDCFSSGFVLGVLLGLRKSLCVRIAFETAKAALLCKKTVPQNLNVRLVYPKSIK</sequence>
<keyword evidence="6" id="KW-0456">Lyase</keyword>
<dbReference type="Gene3D" id="3.40.1790.10">
    <property type="entry name" value="Indigoidine synthase domain"/>
    <property type="match status" value="1"/>
</dbReference>
<keyword evidence="1" id="KW-0808">Transferase</keyword>
<evidence type="ECO:0000256" key="1">
    <source>
        <dbReference type="ARBA" id="ARBA00022679"/>
    </source>
</evidence>
<organism evidence="9 10">
    <name type="scientific">Bombyx mori</name>
    <name type="common">Silk moth</name>
    <dbReference type="NCBI Taxonomy" id="7091"/>
    <lineage>
        <taxon>Eukaryota</taxon>
        <taxon>Metazoa</taxon>
        <taxon>Ecdysozoa</taxon>
        <taxon>Arthropoda</taxon>
        <taxon>Hexapoda</taxon>
        <taxon>Insecta</taxon>
        <taxon>Pterygota</taxon>
        <taxon>Neoptera</taxon>
        <taxon>Endopterygota</taxon>
        <taxon>Lepidoptera</taxon>
        <taxon>Glossata</taxon>
        <taxon>Ditrysia</taxon>
        <taxon>Bombycoidea</taxon>
        <taxon>Bombycidae</taxon>
        <taxon>Bombycinae</taxon>
        <taxon>Bombyx</taxon>
    </lineage>
</organism>
<keyword evidence="2" id="KW-0479">Metal-binding</keyword>
<keyword evidence="10" id="KW-1185">Reference proteome</keyword>
<evidence type="ECO:0000256" key="2">
    <source>
        <dbReference type="ARBA" id="ARBA00022723"/>
    </source>
</evidence>
<evidence type="ECO:0000256" key="5">
    <source>
        <dbReference type="ARBA" id="ARBA00023211"/>
    </source>
</evidence>
<dbReference type="InterPro" id="IPR029056">
    <property type="entry name" value="Ribokinase-like"/>
</dbReference>
<keyword evidence="5" id="KW-0464">Manganese</keyword>
<dbReference type="Proteomes" id="UP000005204">
    <property type="component" value="Unassembled WGS sequence"/>
</dbReference>
<dbReference type="GO" id="GO:0016798">
    <property type="term" value="F:hydrolase activity, acting on glycosyl bonds"/>
    <property type="evidence" value="ECO:0007669"/>
    <property type="project" value="UniProtKB-KW"/>
</dbReference>
<evidence type="ECO:0000256" key="6">
    <source>
        <dbReference type="ARBA" id="ARBA00023239"/>
    </source>
</evidence>
<accession>A0A8R2C701</accession>
<proteinExistence type="inferred from homology"/>
<dbReference type="KEGG" id="bmor:101743270"/>
<evidence type="ECO:0000256" key="7">
    <source>
        <dbReference type="ARBA" id="ARBA00023295"/>
    </source>
</evidence>
<dbReference type="SUPFAM" id="SSF53613">
    <property type="entry name" value="Ribokinase-like"/>
    <property type="match status" value="1"/>
</dbReference>
<dbReference type="PANTHER" id="PTHR42909:SF1">
    <property type="entry name" value="CARBOHYDRATE KINASE PFKB DOMAIN-CONTAINING PROTEIN"/>
    <property type="match status" value="1"/>
</dbReference>
<dbReference type="AlphaFoldDB" id="A0A8R2C701"/>
<evidence type="ECO:0000256" key="3">
    <source>
        <dbReference type="ARBA" id="ARBA00022777"/>
    </source>
</evidence>
<feature type="domain" description="Carbohydrate kinase PfkB" evidence="8">
    <location>
        <begin position="436"/>
        <end position="738"/>
    </location>
</feature>
<reference evidence="10" key="1">
    <citation type="journal article" date="2008" name="Insect Biochem. Mol. Biol.">
        <title>The genome of a lepidopteran model insect, the silkworm Bombyx mori.</title>
        <authorList>
            <consortium name="International Silkworm Genome Consortium"/>
        </authorList>
    </citation>
    <scope>NUCLEOTIDE SEQUENCE [LARGE SCALE GENOMIC DNA]</scope>
    <source>
        <strain evidence="10">p50T</strain>
    </source>
</reference>
<dbReference type="InterPro" id="IPR007342">
    <property type="entry name" value="PsuG"/>
</dbReference>
<keyword evidence="7" id="KW-0326">Glycosidase</keyword>
<dbReference type="EnsemblMetazoa" id="XM_012692357.3">
    <property type="protein sequence ID" value="XP_012547811.1"/>
    <property type="gene ID" value="LOC101743270"/>
</dbReference>
<dbReference type="PROSITE" id="PS00584">
    <property type="entry name" value="PFKB_KINASES_2"/>
    <property type="match status" value="1"/>
</dbReference>
<evidence type="ECO:0000313" key="10">
    <source>
        <dbReference type="Proteomes" id="UP000005204"/>
    </source>
</evidence>
<name>A0A8R2C701_BOMMO</name>
<evidence type="ECO:0000313" key="9">
    <source>
        <dbReference type="EnsemblMetazoa" id="XP_012547811.1"/>
    </source>
</evidence>
<dbReference type="CDD" id="cd01941">
    <property type="entry name" value="YeiC_kinase_like"/>
    <property type="match status" value="1"/>
</dbReference>